<protein>
    <recommendedName>
        <fullName evidence="7">DUF3450 domain-containing protein</fullName>
    </recommendedName>
</protein>
<dbReference type="Pfam" id="PF11932">
    <property type="entry name" value="DUF3450"/>
    <property type="match status" value="2"/>
</dbReference>
<keyword evidence="6" id="KW-1185">Reference proteome</keyword>
<evidence type="ECO:0000313" key="4">
    <source>
        <dbReference type="EMBL" id="SHL38173.1"/>
    </source>
</evidence>
<feature type="compositionally biased region" description="Low complexity" evidence="2">
    <location>
        <begin position="193"/>
        <end position="212"/>
    </location>
</feature>
<evidence type="ECO:0000313" key="6">
    <source>
        <dbReference type="Proteomes" id="UP000321726"/>
    </source>
</evidence>
<feature type="region of interest" description="Disordered" evidence="2">
    <location>
        <begin position="193"/>
        <end position="219"/>
    </location>
</feature>
<evidence type="ECO:0000256" key="2">
    <source>
        <dbReference type="SAM" id="MobiDB-lite"/>
    </source>
</evidence>
<dbReference type="InterPro" id="IPR016866">
    <property type="entry name" value="UCP028069"/>
</dbReference>
<dbReference type="EMBL" id="FRCA01000001">
    <property type="protein sequence ID" value="SHL38173.1"/>
    <property type="molecule type" value="Genomic_DNA"/>
</dbReference>
<dbReference type="EMBL" id="BJXU01000015">
    <property type="protein sequence ID" value="GEN22517.1"/>
    <property type="molecule type" value="Genomic_DNA"/>
</dbReference>
<dbReference type="Proteomes" id="UP000184123">
    <property type="component" value="Unassembled WGS sequence"/>
</dbReference>
<feature type="coiled-coil region" evidence="1">
    <location>
        <begin position="39"/>
        <end position="82"/>
    </location>
</feature>
<dbReference type="Proteomes" id="UP000321726">
    <property type="component" value="Unassembled WGS sequence"/>
</dbReference>
<feature type="compositionally biased region" description="Low complexity" evidence="2">
    <location>
        <begin position="287"/>
        <end position="316"/>
    </location>
</feature>
<gene>
    <name evidence="3" type="ORF">HCU01_04660</name>
    <name evidence="4" type="ORF">SAMN05660971_00376</name>
</gene>
<name>A0A1M7A6C7_9GAMM</name>
<keyword evidence="1" id="KW-0175">Coiled coil</keyword>
<evidence type="ECO:0000256" key="1">
    <source>
        <dbReference type="SAM" id="Coils"/>
    </source>
</evidence>
<reference evidence="3 6" key="2">
    <citation type="submission" date="2019-07" db="EMBL/GenBank/DDBJ databases">
        <title>Whole genome shotgun sequence of Halomonas cupida NBRC 102219.</title>
        <authorList>
            <person name="Hosoyama A."/>
            <person name="Uohara A."/>
            <person name="Ohji S."/>
            <person name="Ichikawa N."/>
        </authorList>
    </citation>
    <scope>NUCLEOTIDE SEQUENCE [LARGE SCALE GENOMIC DNA]</scope>
    <source>
        <strain evidence="3 6">NBRC 102219</strain>
    </source>
</reference>
<dbReference type="RefSeq" id="WP_234986735.1">
    <property type="nucleotide sequence ID" value="NZ_BJXU01000015.1"/>
</dbReference>
<proteinExistence type="predicted"/>
<organism evidence="4 5">
    <name type="scientific">Halomonas cupida</name>
    <dbReference type="NCBI Taxonomy" id="44933"/>
    <lineage>
        <taxon>Bacteria</taxon>
        <taxon>Pseudomonadati</taxon>
        <taxon>Pseudomonadota</taxon>
        <taxon>Gammaproteobacteria</taxon>
        <taxon>Oceanospirillales</taxon>
        <taxon>Halomonadaceae</taxon>
        <taxon>Halomonas</taxon>
    </lineage>
</organism>
<sequence>MAMYRGYRVGTAGAVSALTRSASAVGVFAVGLTLSTSALAQSELEQEALAAQQAQAELQAKIDAADESVRERIEQLRQAEQTSRRLTTYNDALAPQVEELETTLAEREAGVSTLTETREALPGLLADMTERLGRWVEQDIPFLKEERLSRVAALESQLSSARLSNSEKLEHVLGAWRVELGYGRELDAWRGTLTETGSGTGTSSETETSSGEVSDAEQAGATREVDYLRLGRVGWYYLTPDGQQGAVWKAAEQQWQPLSAEQRDEVAKGLSIVRDQRAPELLNLPLSQPRQAQSQVRSQVQSQAQSQSQVQTQQEAQSEESHS</sequence>
<dbReference type="STRING" id="44933.SAMN05660971_00376"/>
<evidence type="ECO:0008006" key="7">
    <source>
        <dbReference type="Google" id="ProtNLM"/>
    </source>
</evidence>
<evidence type="ECO:0000313" key="3">
    <source>
        <dbReference type="EMBL" id="GEN22517.1"/>
    </source>
</evidence>
<evidence type="ECO:0000313" key="5">
    <source>
        <dbReference type="Proteomes" id="UP000184123"/>
    </source>
</evidence>
<accession>A0A1M7A6C7</accession>
<reference evidence="4 5" key="1">
    <citation type="submission" date="2016-11" db="EMBL/GenBank/DDBJ databases">
        <authorList>
            <person name="Jaros S."/>
            <person name="Januszkiewicz K."/>
            <person name="Wedrychowicz H."/>
        </authorList>
    </citation>
    <scope>NUCLEOTIDE SEQUENCE [LARGE SCALE GENOMIC DNA]</scope>
    <source>
        <strain evidence="4 5">DSM 4740</strain>
    </source>
</reference>
<dbReference type="AlphaFoldDB" id="A0A1M7A6C7"/>
<feature type="region of interest" description="Disordered" evidence="2">
    <location>
        <begin position="286"/>
        <end position="323"/>
    </location>
</feature>